<dbReference type="Proteomes" id="UP000265926">
    <property type="component" value="Unassembled WGS sequence"/>
</dbReference>
<dbReference type="PANTHER" id="PTHR30294:SF46">
    <property type="entry name" value="ABC TRANSPORTER PERMEASE"/>
    <property type="match status" value="1"/>
</dbReference>
<feature type="transmembrane region" description="Helical" evidence="6">
    <location>
        <begin position="248"/>
        <end position="274"/>
    </location>
</feature>
<protein>
    <submittedName>
        <fullName evidence="8">ABC transporter permease</fullName>
    </submittedName>
</protein>
<accession>A0A399T2H4</accession>
<reference evidence="8 9" key="1">
    <citation type="submission" date="2018-08" db="EMBL/GenBank/DDBJ databases">
        <title>Pallidiluteibacterium maritimus gen. nov., sp. nov., isolated from coastal sediment.</title>
        <authorList>
            <person name="Zhou L.Y."/>
        </authorList>
    </citation>
    <scope>NUCLEOTIDE SEQUENCE [LARGE SCALE GENOMIC DNA]</scope>
    <source>
        <strain evidence="8 9">XSD2</strain>
    </source>
</reference>
<proteinExistence type="predicted"/>
<dbReference type="GO" id="GO:0005886">
    <property type="term" value="C:plasma membrane"/>
    <property type="evidence" value="ECO:0007669"/>
    <property type="project" value="UniProtKB-SubCell"/>
</dbReference>
<evidence type="ECO:0000259" key="7">
    <source>
        <dbReference type="Pfam" id="PF12698"/>
    </source>
</evidence>
<keyword evidence="3 6" id="KW-0812">Transmembrane</keyword>
<feature type="transmembrane region" description="Helical" evidence="6">
    <location>
        <begin position="318"/>
        <end position="338"/>
    </location>
</feature>
<comment type="caution">
    <text evidence="8">The sequence shown here is derived from an EMBL/GenBank/DDBJ whole genome shotgun (WGS) entry which is preliminary data.</text>
</comment>
<keyword evidence="9" id="KW-1185">Reference proteome</keyword>
<evidence type="ECO:0000256" key="5">
    <source>
        <dbReference type="ARBA" id="ARBA00023136"/>
    </source>
</evidence>
<organism evidence="8 9">
    <name type="scientific">Maribellus luteus</name>
    <dbReference type="NCBI Taxonomy" id="2305463"/>
    <lineage>
        <taxon>Bacteria</taxon>
        <taxon>Pseudomonadati</taxon>
        <taxon>Bacteroidota</taxon>
        <taxon>Bacteroidia</taxon>
        <taxon>Marinilabiliales</taxon>
        <taxon>Prolixibacteraceae</taxon>
        <taxon>Maribellus</taxon>
    </lineage>
</organism>
<dbReference type="Gene3D" id="3.40.1710.10">
    <property type="entry name" value="abc type-2 transporter like domain"/>
    <property type="match status" value="1"/>
</dbReference>
<dbReference type="PANTHER" id="PTHR30294">
    <property type="entry name" value="MEMBRANE COMPONENT OF ABC TRANSPORTER YHHJ-RELATED"/>
    <property type="match status" value="1"/>
</dbReference>
<keyword evidence="5 6" id="KW-0472">Membrane</keyword>
<evidence type="ECO:0000313" key="9">
    <source>
        <dbReference type="Proteomes" id="UP000265926"/>
    </source>
</evidence>
<feature type="transmembrane region" description="Helical" evidence="6">
    <location>
        <begin position="344"/>
        <end position="364"/>
    </location>
</feature>
<feature type="transmembrane region" description="Helical" evidence="6">
    <location>
        <begin position="379"/>
        <end position="398"/>
    </location>
</feature>
<feature type="transmembrane region" description="Helical" evidence="6">
    <location>
        <begin position="286"/>
        <end position="311"/>
    </location>
</feature>
<dbReference type="EMBL" id="QWGR01000003">
    <property type="protein sequence ID" value="RIJ49229.1"/>
    <property type="molecule type" value="Genomic_DNA"/>
</dbReference>
<gene>
    <name evidence="8" type="ORF">D1614_06665</name>
</gene>
<evidence type="ECO:0000313" key="8">
    <source>
        <dbReference type="EMBL" id="RIJ49229.1"/>
    </source>
</evidence>
<dbReference type="AlphaFoldDB" id="A0A399T2H4"/>
<evidence type="ECO:0000256" key="2">
    <source>
        <dbReference type="ARBA" id="ARBA00022475"/>
    </source>
</evidence>
<dbReference type="Pfam" id="PF12698">
    <property type="entry name" value="ABC2_membrane_3"/>
    <property type="match status" value="1"/>
</dbReference>
<evidence type="ECO:0000256" key="3">
    <source>
        <dbReference type="ARBA" id="ARBA00022692"/>
    </source>
</evidence>
<feature type="transmembrane region" description="Helical" evidence="6">
    <location>
        <begin position="38"/>
        <end position="57"/>
    </location>
</feature>
<sequence>MGKSIRKMMTEKEHNPGSLELIAIHFKQELKEVLADKGAMLILIGAMIIYPLVYSIGYSGEVLTELPVGLVDLDQSSFSRQYSRMLDATSELDVSCNPSSLDEAENLFMKDEIKGVLLIPKGFGKDILEGKQAHVSVYADGSYFLKYKTEILASNMVNSYFNAGVAVQRYMIEGKSFDQAVVASSPISTHTHILYNPSASYGSFVMPGLILIIIQQTLLIGIGILGGSFSASKKTPFLLPENRRRREVLPYLLGKTGAYLLVSLFNVALAVILVHHWFNYPDKGSILHVMMLLFPFLLAVIFLGIALSTLFKHRESAIVFMVFLSPIALFLSGISWPVSAMPEWLVVLSKIFPGTTAIPAYLRLRTMGVGMSDIRHDMIALYIQAAVYAVFTLVYFYLHVYADNSKLKEESHT</sequence>
<evidence type="ECO:0000256" key="4">
    <source>
        <dbReference type="ARBA" id="ARBA00022989"/>
    </source>
</evidence>
<feature type="transmembrane region" description="Helical" evidence="6">
    <location>
        <begin position="204"/>
        <end position="227"/>
    </location>
</feature>
<comment type="subcellular location">
    <subcellularLocation>
        <location evidence="1">Cell membrane</location>
        <topology evidence="1">Multi-pass membrane protein</topology>
    </subcellularLocation>
</comment>
<keyword evidence="4 6" id="KW-1133">Transmembrane helix</keyword>
<evidence type="ECO:0000256" key="1">
    <source>
        <dbReference type="ARBA" id="ARBA00004651"/>
    </source>
</evidence>
<keyword evidence="2" id="KW-1003">Cell membrane</keyword>
<feature type="domain" description="ABC-2 type transporter transmembrane" evidence="7">
    <location>
        <begin position="41"/>
        <end position="393"/>
    </location>
</feature>
<dbReference type="InterPro" id="IPR051449">
    <property type="entry name" value="ABC-2_transporter_component"/>
</dbReference>
<dbReference type="InterPro" id="IPR013525">
    <property type="entry name" value="ABC2_TM"/>
</dbReference>
<name>A0A399T2H4_9BACT</name>
<dbReference type="GO" id="GO:0140359">
    <property type="term" value="F:ABC-type transporter activity"/>
    <property type="evidence" value="ECO:0007669"/>
    <property type="project" value="InterPro"/>
</dbReference>
<evidence type="ECO:0000256" key="6">
    <source>
        <dbReference type="SAM" id="Phobius"/>
    </source>
</evidence>